<feature type="transmembrane region" description="Helical" evidence="7">
    <location>
        <begin position="161"/>
        <end position="187"/>
    </location>
</feature>
<evidence type="ECO:0000256" key="1">
    <source>
        <dbReference type="ARBA" id="ARBA00004141"/>
    </source>
</evidence>
<dbReference type="Proteomes" id="UP000261620">
    <property type="component" value="Unplaced"/>
</dbReference>
<comment type="subcellular location">
    <subcellularLocation>
        <location evidence="1">Membrane</location>
        <topology evidence="1">Multi-pass membrane protein</topology>
    </subcellularLocation>
</comment>
<accession>A0A3Q3W1K9</accession>
<keyword evidence="6 7" id="KW-0012">Acyltransferase</keyword>
<feature type="transmembrane region" description="Helical" evidence="7">
    <location>
        <begin position="70"/>
        <end position="92"/>
    </location>
</feature>
<evidence type="ECO:0000256" key="6">
    <source>
        <dbReference type="ARBA" id="ARBA00023315"/>
    </source>
</evidence>
<dbReference type="OMA" id="RTKQPHV"/>
<dbReference type="PANTHER" id="PTHR22883:SF22">
    <property type="entry name" value="PALMITOYLTRANSFERASE ZDHHC11-RELATED"/>
    <property type="match status" value="1"/>
</dbReference>
<keyword evidence="10" id="KW-1185">Reference proteome</keyword>
<dbReference type="Ensembl" id="ENSMMOT00000002279.1">
    <property type="protein sequence ID" value="ENSMMOP00000002239.1"/>
    <property type="gene ID" value="ENSMMOG00000001840.1"/>
</dbReference>
<evidence type="ECO:0000259" key="8">
    <source>
        <dbReference type="Pfam" id="PF01529"/>
    </source>
</evidence>
<sequence>MNCFSQRLRRTSPVRGSSRTELILSKPPRINGWSWPPQAFQVVGWLLYSYLAVVTFGIYVPLLPLPWSRAVYALTALAFVVHFVTHVAAVSIDPADASVRAKHNYSSPIPLFDRTKQVHVIQDLRCYLCPKVKHCGVCNKCVEDFDHHCKWLNTCVGGRNYWYFFVALSSATLGVFLLIVVILFIFIQHYLNPSSLRTAPQFDSLLGNNTWLVFLPLAPIKTSSAGLLIVAFATVMLSFTSLLLLGHLLGFHFYLFCKGISTYDYIKMQRQKAARNQDSEAGNPRDVKVSNKVTKVRLFLPLSLSVAPHTVICVNVTFICPLKNQESSVDCEPALSQSSR</sequence>
<reference evidence="9" key="2">
    <citation type="submission" date="2025-09" db="UniProtKB">
        <authorList>
            <consortium name="Ensembl"/>
        </authorList>
    </citation>
    <scope>IDENTIFICATION</scope>
</reference>
<dbReference type="PROSITE" id="PS50216">
    <property type="entry name" value="DHHC"/>
    <property type="match status" value="1"/>
</dbReference>
<keyword evidence="3 7" id="KW-0812">Transmembrane</keyword>
<dbReference type="GO" id="GO:0019706">
    <property type="term" value="F:protein-cysteine S-palmitoyltransferase activity"/>
    <property type="evidence" value="ECO:0007669"/>
    <property type="project" value="UniProtKB-EC"/>
</dbReference>
<evidence type="ECO:0000256" key="4">
    <source>
        <dbReference type="ARBA" id="ARBA00022989"/>
    </source>
</evidence>
<dbReference type="PANTHER" id="PTHR22883">
    <property type="entry name" value="ZINC FINGER DHHC DOMAIN CONTAINING PROTEIN"/>
    <property type="match status" value="1"/>
</dbReference>
<dbReference type="GO" id="GO:0006612">
    <property type="term" value="P:protein targeting to membrane"/>
    <property type="evidence" value="ECO:0007669"/>
    <property type="project" value="TreeGrafter"/>
</dbReference>
<protein>
    <recommendedName>
        <fullName evidence="7">Palmitoyltransferase</fullName>
        <ecNumber evidence="7">2.3.1.225</ecNumber>
    </recommendedName>
</protein>
<dbReference type="GO" id="GO:0005794">
    <property type="term" value="C:Golgi apparatus"/>
    <property type="evidence" value="ECO:0007669"/>
    <property type="project" value="TreeGrafter"/>
</dbReference>
<feature type="transmembrane region" description="Helical" evidence="7">
    <location>
        <begin position="225"/>
        <end position="245"/>
    </location>
</feature>
<feature type="transmembrane region" description="Helical" evidence="7">
    <location>
        <begin position="42"/>
        <end position="63"/>
    </location>
</feature>
<comment type="similarity">
    <text evidence="7">Belongs to the DHHC palmitoyltransferase family.</text>
</comment>
<name>A0A3Q3W1K9_MOLML</name>
<evidence type="ECO:0000313" key="9">
    <source>
        <dbReference type="Ensembl" id="ENSMMOP00000002239.1"/>
    </source>
</evidence>
<evidence type="ECO:0000256" key="3">
    <source>
        <dbReference type="ARBA" id="ARBA00022692"/>
    </source>
</evidence>
<comment type="domain">
    <text evidence="7">The DHHC domain is required for palmitoyltransferase activity.</text>
</comment>
<evidence type="ECO:0000313" key="10">
    <source>
        <dbReference type="Proteomes" id="UP000261620"/>
    </source>
</evidence>
<dbReference type="GO" id="GO:0005783">
    <property type="term" value="C:endoplasmic reticulum"/>
    <property type="evidence" value="ECO:0007669"/>
    <property type="project" value="TreeGrafter"/>
</dbReference>
<keyword evidence="2 7" id="KW-0808">Transferase</keyword>
<evidence type="ECO:0000256" key="5">
    <source>
        <dbReference type="ARBA" id="ARBA00023136"/>
    </source>
</evidence>
<dbReference type="Pfam" id="PF01529">
    <property type="entry name" value="DHHC"/>
    <property type="match status" value="1"/>
</dbReference>
<dbReference type="AlphaFoldDB" id="A0A3Q3W1K9"/>
<comment type="catalytic activity">
    <reaction evidence="7">
        <text>L-cysteinyl-[protein] + hexadecanoyl-CoA = S-hexadecanoyl-L-cysteinyl-[protein] + CoA</text>
        <dbReference type="Rhea" id="RHEA:36683"/>
        <dbReference type="Rhea" id="RHEA-COMP:10131"/>
        <dbReference type="Rhea" id="RHEA-COMP:11032"/>
        <dbReference type="ChEBI" id="CHEBI:29950"/>
        <dbReference type="ChEBI" id="CHEBI:57287"/>
        <dbReference type="ChEBI" id="CHEBI:57379"/>
        <dbReference type="ChEBI" id="CHEBI:74151"/>
        <dbReference type="EC" id="2.3.1.225"/>
    </reaction>
</comment>
<proteinExistence type="inferred from homology"/>
<dbReference type="GO" id="GO:0016020">
    <property type="term" value="C:membrane"/>
    <property type="evidence" value="ECO:0007669"/>
    <property type="project" value="UniProtKB-SubCell"/>
</dbReference>
<dbReference type="STRING" id="94237.ENSMMOP00000002239"/>
<evidence type="ECO:0000256" key="7">
    <source>
        <dbReference type="RuleBase" id="RU079119"/>
    </source>
</evidence>
<dbReference type="EC" id="2.3.1.225" evidence="7"/>
<reference evidence="9" key="1">
    <citation type="submission" date="2025-08" db="UniProtKB">
        <authorList>
            <consortium name="Ensembl"/>
        </authorList>
    </citation>
    <scope>IDENTIFICATION</scope>
</reference>
<dbReference type="InterPro" id="IPR039859">
    <property type="entry name" value="PFA4/ZDH16/20/ERF2-like"/>
</dbReference>
<evidence type="ECO:0000256" key="2">
    <source>
        <dbReference type="ARBA" id="ARBA00022679"/>
    </source>
</evidence>
<feature type="domain" description="Palmitoyltransferase DHHC" evidence="8">
    <location>
        <begin position="121"/>
        <end position="267"/>
    </location>
</feature>
<dbReference type="InterPro" id="IPR001594">
    <property type="entry name" value="Palmitoyltrfase_DHHC"/>
</dbReference>
<keyword evidence="4 7" id="KW-1133">Transmembrane helix</keyword>
<keyword evidence="5 7" id="KW-0472">Membrane</keyword>
<organism evidence="9 10">
    <name type="scientific">Mola mola</name>
    <name type="common">Ocean sunfish</name>
    <name type="synonym">Tetraodon mola</name>
    <dbReference type="NCBI Taxonomy" id="94237"/>
    <lineage>
        <taxon>Eukaryota</taxon>
        <taxon>Metazoa</taxon>
        <taxon>Chordata</taxon>
        <taxon>Craniata</taxon>
        <taxon>Vertebrata</taxon>
        <taxon>Euteleostomi</taxon>
        <taxon>Actinopterygii</taxon>
        <taxon>Neopterygii</taxon>
        <taxon>Teleostei</taxon>
        <taxon>Neoteleostei</taxon>
        <taxon>Acanthomorphata</taxon>
        <taxon>Eupercaria</taxon>
        <taxon>Tetraodontiformes</taxon>
        <taxon>Molidae</taxon>
        <taxon>Mola</taxon>
    </lineage>
</organism>